<organism evidence="1">
    <name type="scientific">sediment metagenome</name>
    <dbReference type="NCBI Taxonomy" id="749907"/>
    <lineage>
        <taxon>unclassified sequences</taxon>
        <taxon>metagenomes</taxon>
        <taxon>ecological metagenomes</taxon>
    </lineage>
</organism>
<sequence length="305" mass="34192">MKGARDMKREFLRDSIANGIIERVIELAKEGLPAPQYNVHLQFVPDFGVWHLSVNEAAVLIAIDMWHKGVFPEVAEPDDYDGNWREPRILELLTDPIQIWVARLLKAVEHGRIEVAAVRRDLDDKLVEEKTYIQYTSLVFWLQERGYEYGDIFKEWMDVEAEIALEVCNEVTYLRAAIKSGIGDIRHIALQGMLAKAGKLDESKSLNVVAAYKAIATENQILKEQLANAKSGQPTKGDGPVSTRQRRTLLTIIAALCSNQGIDLQSRGAAQRIMEMTDDLGAHVDDGTIAKALSQIPDALETRMK</sequence>
<reference evidence="1" key="2">
    <citation type="journal article" date="2011" name="Microb. Ecol.">
        <title>Taxonomic and Functional Metagenomic Profiling of the Microbial Community in the Anoxic Sediment of a Sub-saline Shallow Lake (Laguna de Carrizo, Central Spain).</title>
        <authorList>
            <person name="Ferrer M."/>
            <person name="Guazzaroni M.E."/>
            <person name="Richter M."/>
            <person name="Garcia-Salamanca A."/>
            <person name="Yarza P."/>
            <person name="Suarez-Suarez A."/>
            <person name="Solano J."/>
            <person name="Alcaide M."/>
            <person name="van Dillewijn P."/>
            <person name="Molina-Henares M.A."/>
            <person name="Lopez-Cortes N."/>
            <person name="Al-Ramahi Y."/>
            <person name="Guerrero C."/>
            <person name="Acosta A."/>
            <person name="de Eugenio L.I."/>
            <person name="Martinez V."/>
            <person name="Marques S."/>
            <person name="Rojo F."/>
            <person name="Santero E."/>
            <person name="Genilloud O."/>
            <person name="Perez-Perez J."/>
            <person name="Rossello-Mora R."/>
            <person name="Ramos J.L."/>
        </authorList>
    </citation>
    <scope>NUCLEOTIDE SEQUENCE</scope>
</reference>
<evidence type="ECO:0000313" key="1">
    <source>
        <dbReference type="EMBL" id="EFK95585.1"/>
    </source>
</evidence>
<proteinExistence type="predicted"/>
<gene>
    <name evidence="1" type="ORF">LDC_2405</name>
</gene>
<accession>D9PLI2</accession>
<dbReference type="AlphaFoldDB" id="D9PLI2"/>
<protein>
    <submittedName>
        <fullName evidence="1">Uncharacterized protein</fullName>
    </submittedName>
</protein>
<dbReference type="EMBL" id="ADZX01000731">
    <property type="protein sequence ID" value="EFK95585.1"/>
    <property type="molecule type" value="Genomic_DNA"/>
</dbReference>
<comment type="caution">
    <text evidence="1">The sequence shown here is derived from an EMBL/GenBank/DDBJ whole genome shotgun (WGS) entry which is preliminary data.</text>
</comment>
<name>D9PLI2_9ZZZZ</name>
<reference evidence="1" key="1">
    <citation type="submission" date="2010-07" db="EMBL/GenBank/DDBJ databases">
        <authorList>
            <consortium name="CONSOLIDER consortium CSD2007-00005"/>
            <person name="Guazzaroni M.-E."/>
            <person name="Richter M."/>
            <person name="Garcia-Salamanca A."/>
            <person name="Yarza P."/>
            <person name="Ferrer M."/>
        </authorList>
    </citation>
    <scope>NUCLEOTIDE SEQUENCE</scope>
</reference>